<reference evidence="2" key="1">
    <citation type="journal article" date="2023" name="Insect Mol. Biol.">
        <title>Genome sequencing provides insights into the evolution of gene families encoding plant cell wall-degrading enzymes in longhorned beetles.</title>
        <authorList>
            <person name="Shin N.R."/>
            <person name="Okamura Y."/>
            <person name="Kirsch R."/>
            <person name="Pauchet Y."/>
        </authorList>
    </citation>
    <scope>NUCLEOTIDE SEQUENCE</scope>
    <source>
        <strain evidence="2">MMC_N1</strain>
    </source>
</reference>
<sequence length="278" mass="30317">TTRDAHLNINTEVVEVCDTTEINNQIRGNNHSNTNGSIITMTLKNNHLIVETEERNDIVEDSRETTMKYSPGARDGVFVVEVQQGVRRSPGSGGPNSGAEPDVSGSVSDQCALVHNPPDRYSDEETLEECDDSEYYIETASPNTETPDSLATQIRTGLAQSNTSLTQPSYCYTSQQCYDSGGYGYTVYAGYVNDEPARRLPDHTRPRIMAAVYKTTVAEGTQSPVNAARSDDEAEQERNVGSPKVERSHGDLSPSGEETEAGSVEPEDEGLDHYLAES</sequence>
<feature type="region of interest" description="Disordered" evidence="1">
    <location>
        <begin position="220"/>
        <end position="278"/>
    </location>
</feature>
<feature type="non-terminal residue" evidence="2">
    <location>
        <position position="1"/>
    </location>
</feature>
<protein>
    <submittedName>
        <fullName evidence="2">Uncharacterized protein</fullName>
    </submittedName>
</protein>
<evidence type="ECO:0000256" key="1">
    <source>
        <dbReference type="SAM" id="MobiDB-lite"/>
    </source>
</evidence>
<proteinExistence type="predicted"/>
<evidence type="ECO:0000313" key="2">
    <source>
        <dbReference type="EMBL" id="KAJ8986178.1"/>
    </source>
</evidence>
<organism evidence="2 3">
    <name type="scientific">Molorchus minor</name>
    <dbReference type="NCBI Taxonomy" id="1323400"/>
    <lineage>
        <taxon>Eukaryota</taxon>
        <taxon>Metazoa</taxon>
        <taxon>Ecdysozoa</taxon>
        <taxon>Arthropoda</taxon>
        <taxon>Hexapoda</taxon>
        <taxon>Insecta</taxon>
        <taxon>Pterygota</taxon>
        <taxon>Neoptera</taxon>
        <taxon>Endopterygota</taxon>
        <taxon>Coleoptera</taxon>
        <taxon>Polyphaga</taxon>
        <taxon>Cucujiformia</taxon>
        <taxon>Chrysomeloidea</taxon>
        <taxon>Cerambycidae</taxon>
        <taxon>Lamiinae</taxon>
        <taxon>Monochamini</taxon>
        <taxon>Molorchus</taxon>
    </lineage>
</organism>
<gene>
    <name evidence="2" type="ORF">NQ317_005652</name>
</gene>
<accession>A0ABQ9K6G3</accession>
<feature type="compositionally biased region" description="Acidic residues" evidence="1">
    <location>
        <begin position="257"/>
        <end position="270"/>
    </location>
</feature>
<dbReference type="Proteomes" id="UP001162164">
    <property type="component" value="Unassembled WGS sequence"/>
</dbReference>
<feature type="region of interest" description="Disordered" evidence="1">
    <location>
        <begin position="86"/>
        <end position="108"/>
    </location>
</feature>
<name>A0ABQ9K6G3_9CUCU</name>
<comment type="caution">
    <text evidence="2">The sequence shown here is derived from an EMBL/GenBank/DDBJ whole genome shotgun (WGS) entry which is preliminary data.</text>
</comment>
<keyword evidence="3" id="KW-1185">Reference proteome</keyword>
<evidence type="ECO:0000313" key="3">
    <source>
        <dbReference type="Proteomes" id="UP001162164"/>
    </source>
</evidence>
<dbReference type="EMBL" id="JAPWTJ010000002">
    <property type="protein sequence ID" value="KAJ8986178.1"/>
    <property type="molecule type" value="Genomic_DNA"/>
</dbReference>